<comment type="caution">
    <text evidence="2">The sequence shown here is derived from an EMBL/GenBank/DDBJ whole genome shotgun (WGS) entry which is preliminary data.</text>
</comment>
<dbReference type="AlphaFoldDB" id="A0A6G1DR54"/>
<name>A0A6G1DR54_9ORYZ</name>
<reference evidence="2 3" key="1">
    <citation type="submission" date="2019-11" db="EMBL/GenBank/DDBJ databases">
        <title>Whole genome sequence of Oryza granulata.</title>
        <authorList>
            <person name="Li W."/>
        </authorList>
    </citation>
    <scope>NUCLEOTIDE SEQUENCE [LARGE SCALE GENOMIC DNA]</scope>
    <source>
        <strain evidence="3">cv. Menghai</strain>
        <tissue evidence="2">Leaf</tissue>
    </source>
</reference>
<evidence type="ECO:0000313" key="2">
    <source>
        <dbReference type="EMBL" id="KAF0914987.1"/>
    </source>
</evidence>
<evidence type="ECO:0000313" key="3">
    <source>
        <dbReference type="Proteomes" id="UP000479710"/>
    </source>
</evidence>
<dbReference type="PANTHER" id="PTHR33127">
    <property type="entry name" value="TRANSMEMBRANE PROTEIN"/>
    <property type="match status" value="1"/>
</dbReference>
<evidence type="ECO:0000259" key="1">
    <source>
        <dbReference type="Pfam" id="PF03478"/>
    </source>
</evidence>
<dbReference type="PANTHER" id="PTHR33127:SF4">
    <property type="entry name" value="OS03G0779600 PROTEIN"/>
    <property type="match status" value="1"/>
</dbReference>
<protein>
    <recommendedName>
        <fullName evidence="1">KIB1-4 beta-propeller domain-containing protein</fullName>
    </recommendedName>
</protein>
<dbReference type="InterPro" id="IPR005174">
    <property type="entry name" value="KIB1-4_b-propeller"/>
</dbReference>
<accession>A0A6G1DR54</accession>
<dbReference type="Pfam" id="PF03478">
    <property type="entry name" value="Beta-prop_KIB1-4"/>
    <property type="match status" value="1"/>
</dbReference>
<keyword evidence="3" id="KW-1185">Reference proteome</keyword>
<gene>
    <name evidence="2" type="ORF">E2562_033067</name>
</gene>
<proteinExistence type="predicted"/>
<dbReference type="Proteomes" id="UP000479710">
    <property type="component" value="Unassembled WGS sequence"/>
</dbReference>
<dbReference type="EMBL" id="SPHZ02000006">
    <property type="protein sequence ID" value="KAF0914987.1"/>
    <property type="molecule type" value="Genomic_DNA"/>
</dbReference>
<feature type="domain" description="KIB1-4 beta-propeller" evidence="1">
    <location>
        <begin position="39"/>
        <end position="273"/>
    </location>
</feature>
<dbReference type="OrthoDB" id="686549at2759"/>
<sequence>METLPLPCLALQQRPATQKPTFFSIFGEEEIDCDIDGLTNNKFWVTPEGWILVRDAASLITFLMNPLDYDNKIQLPHLPEDLPRESTCLLSGKPADPAGGCVVLLVESVATVIWYCRIGDGDGEEWTRHEYDIGTHHEKVPICSIAGCRRKFYFNNTLSGIGVLEFSPSPTFTTVKLAGEFDVVHSAKVFLVESGEELYMVSLVYGIGCDMTDGETRVYRMDFSEQPPRWRRADDLGGGGRAFVLAPWYFGASCSAEKCGLEEDCVVVFFPGDDDDACVKISSVRDEEVEFMQVPAAHRALWILPTGT</sequence>
<organism evidence="2 3">
    <name type="scientific">Oryza meyeriana var. granulata</name>
    <dbReference type="NCBI Taxonomy" id="110450"/>
    <lineage>
        <taxon>Eukaryota</taxon>
        <taxon>Viridiplantae</taxon>
        <taxon>Streptophyta</taxon>
        <taxon>Embryophyta</taxon>
        <taxon>Tracheophyta</taxon>
        <taxon>Spermatophyta</taxon>
        <taxon>Magnoliopsida</taxon>
        <taxon>Liliopsida</taxon>
        <taxon>Poales</taxon>
        <taxon>Poaceae</taxon>
        <taxon>BOP clade</taxon>
        <taxon>Oryzoideae</taxon>
        <taxon>Oryzeae</taxon>
        <taxon>Oryzinae</taxon>
        <taxon>Oryza</taxon>
        <taxon>Oryza meyeriana</taxon>
    </lineage>
</organism>